<dbReference type="Pfam" id="PF26109">
    <property type="entry name" value="WHD_BrxR"/>
    <property type="match status" value="1"/>
</dbReference>
<dbReference type="GeneID" id="96873975"/>
<gene>
    <name evidence="4" type="ORF">VSVS05_03767</name>
</gene>
<dbReference type="InterPro" id="IPR059020">
    <property type="entry name" value="CapW_CTD"/>
</dbReference>
<dbReference type="InterPro" id="IPR059019">
    <property type="entry name" value="WHD_CapW"/>
</dbReference>
<dbReference type="InterPro" id="IPR016634">
    <property type="entry name" value="CapW-like"/>
</dbReference>
<protein>
    <submittedName>
        <fullName evidence="4">Uncharacterized protein</fullName>
    </submittedName>
</protein>
<proteinExistence type="predicted"/>
<evidence type="ECO:0000259" key="3">
    <source>
        <dbReference type="Pfam" id="PF26109"/>
    </source>
</evidence>
<sequence length="291" mass="33008">MRCVESPQTKRLRLIDFYLCFFGKVNRSDLIQHGDIAVATASRSFNAYKERFPNNTVFNESLRAYMRSASFSPAFEHDPEAALRLIAWGQELNSIPVTTYGVSSFATVLDSLSIDIVSQVTRSILNKHCISVLYSSSTSTETRTLTPHSLFKGLGAWHIRAWDSKRRKFLCFRISRILKAEQTDCSYDKTIEDDTLWNRDVVLSVAPHSKHENRNDLAIDLGMEGQYVRNITTNEALAGYVLNDLHVDCTPNASLPPHAFNLQLMNRHELEHVDSIRALVPGFIQNKDDKA</sequence>
<dbReference type="PIRSF" id="PIRSF015558">
    <property type="entry name" value="Txn_reg_DeoR_prd"/>
    <property type="match status" value="1"/>
</dbReference>
<dbReference type="EMBL" id="CP016415">
    <property type="protein sequence ID" value="ANU38803.1"/>
    <property type="molecule type" value="Genomic_DNA"/>
</dbReference>
<organism evidence="4 5">
    <name type="scientific">Vibrio scophthalmi</name>
    <dbReference type="NCBI Taxonomy" id="45658"/>
    <lineage>
        <taxon>Bacteria</taxon>
        <taxon>Pseudomonadati</taxon>
        <taxon>Pseudomonadota</taxon>
        <taxon>Gammaproteobacteria</taxon>
        <taxon>Vibrionales</taxon>
        <taxon>Vibrionaceae</taxon>
        <taxon>Vibrio</taxon>
    </lineage>
</organism>
<evidence type="ECO:0000313" key="5">
    <source>
        <dbReference type="Proteomes" id="UP000092528"/>
    </source>
</evidence>
<feature type="domain" description="WYL" evidence="1">
    <location>
        <begin position="116"/>
        <end position="181"/>
    </location>
</feature>
<reference evidence="4 5" key="1">
    <citation type="submission" date="2016-07" db="EMBL/GenBank/DDBJ databases">
        <title>Genome sequencing of Vibrio scophthalmi strain VS-05, an isolated from Paralichthys olivaceus.</title>
        <authorList>
            <person name="Han H.-J."/>
        </authorList>
    </citation>
    <scope>NUCLEOTIDE SEQUENCE [LARGE SCALE GENOMIC DNA]</scope>
    <source>
        <strain evidence="4 5">VS-05</strain>
    </source>
</reference>
<dbReference type="PATRIC" id="fig|45658.7.peg.3730"/>
<evidence type="ECO:0000259" key="2">
    <source>
        <dbReference type="Pfam" id="PF26107"/>
    </source>
</evidence>
<dbReference type="Proteomes" id="UP000092528">
    <property type="component" value="Chromosome 2"/>
</dbReference>
<feature type="domain" description="DNA-binding transcriptional repressor CapW winged helix-turn-helix" evidence="3">
    <location>
        <begin position="9"/>
        <end position="77"/>
    </location>
</feature>
<keyword evidence="5" id="KW-1185">Reference proteome</keyword>
<name>A0A1C7FH70_9VIBR</name>
<evidence type="ECO:0000259" key="1">
    <source>
        <dbReference type="Pfam" id="PF13280"/>
    </source>
</evidence>
<dbReference type="AlphaFoldDB" id="A0A1C7FH70"/>
<dbReference type="PROSITE" id="PS52050">
    <property type="entry name" value="WYL"/>
    <property type="match status" value="1"/>
</dbReference>
<dbReference type="Pfam" id="PF13280">
    <property type="entry name" value="WYL"/>
    <property type="match status" value="1"/>
</dbReference>
<evidence type="ECO:0000313" key="4">
    <source>
        <dbReference type="EMBL" id="ANU38803.1"/>
    </source>
</evidence>
<dbReference type="RefSeq" id="WP_045495757.1">
    <property type="nucleotide sequence ID" value="NZ_CP016415.1"/>
</dbReference>
<feature type="domain" description="DNA-binding transcriptional repressor CapW C-terminal dimerisation" evidence="2">
    <location>
        <begin position="202"/>
        <end position="270"/>
    </location>
</feature>
<accession>A0A1C7FH70</accession>
<dbReference type="Pfam" id="PF26107">
    <property type="entry name" value="BrxR_CTD"/>
    <property type="match status" value="1"/>
</dbReference>
<dbReference type="InterPro" id="IPR026881">
    <property type="entry name" value="WYL_dom"/>
</dbReference>